<dbReference type="OrthoDB" id="9554537at2"/>
<name>A0A518DDW5_9BACT</name>
<dbReference type="RefSeq" id="WP_145286657.1">
    <property type="nucleotide sequence ID" value="NZ_CP036291.1"/>
</dbReference>
<feature type="transmembrane region" description="Helical" evidence="1">
    <location>
        <begin position="169"/>
        <end position="188"/>
    </location>
</feature>
<organism evidence="2 3">
    <name type="scientific">Pirellulimonas nuda</name>
    <dbReference type="NCBI Taxonomy" id="2528009"/>
    <lineage>
        <taxon>Bacteria</taxon>
        <taxon>Pseudomonadati</taxon>
        <taxon>Planctomycetota</taxon>
        <taxon>Planctomycetia</taxon>
        <taxon>Pirellulales</taxon>
        <taxon>Lacipirellulaceae</taxon>
        <taxon>Pirellulimonas</taxon>
    </lineage>
</organism>
<proteinExistence type="predicted"/>
<protein>
    <submittedName>
        <fullName evidence="2">Uncharacterized protein</fullName>
    </submittedName>
</protein>
<dbReference type="KEGG" id="pnd:Pla175_30650"/>
<reference evidence="2 3" key="1">
    <citation type="submission" date="2019-02" db="EMBL/GenBank/DDBJ databases">
        <title>Deep-cultivation of Planctomycetes and their phenomic and genomic characterization uncovers novel biology.</title>
        <authorList>
            <person name="Wiegand S."/>
            <person name="Jogler M."/>
            <person name="Boedeker C."/>
            <person name="Pinto D."/>
            <person name="Vollmers J."/>
            <person name="Rivas-Marin E."/>
            <person name="Kohn T."/>
            <person name="Peeters S.H."/>
            <person name="Heuer A."/>
            <person name="Rast P."/>
            <person name="Oberbeckmann S."/>
            <person name="Bunk B."/>
            <person name="Jeske O."/>
            <person name="Meyerdierks A."/>
            <person name="Storesund J.E."/>
            <person name="Kallscheuer N."/>
            <person name="Luecker S."/>
            <person name="Lage O.M."/>
            <person name="Pohl T."/>
            <person name="Merkel B.J."/>
            <person name="Hornburger P."/>
            <person name="Mueller R.-W."/>
            <person name="Bruemmer F."/>
            <person name="Labrenz M."/>
            <person name="Spormann A.M."/>
            <person name="Op den Camp H."/>
            <person name="Overmann J."/>
            <person name="Amann R."/>
            <person name="Jetten M.S.M."/>
            <person name="Mascher T."/>
            <person name="Medema M.H."/>
            <person name="Devos D.P."/>
            <person name="Kaster A.-K."/>
            <person name="Ovreas L."/>
            <person name="Rohde M."/>
            <person name="Galperin M.Y."/>
            <person name="Jogler C."/>
        </authorList>
    </citation>
    <scope>NUCLEOTIDE SEQUENCE [LARGE SCALE GENOMIC DNA]</scope>
    <source>
        <strain evidence="2 3">Pla175</strain>
    </source>
</reference>
<keyword evidence="1" id="KW-1133">Transmembrane helix</keyword>
<gene>
    <name evidence="2" type="ORF">Pla175_30650</name>
</gene>
<dbReference type="EMBL" id="CP036291">
    <property type="protein sequence ID" value="QDU89671.1"/>
    <property type="molecule type" value="Genomic_DNA"/>
</dbReference>
<evidence type="ECO:0000256" key="1">
    <source>
        <dbReference type="SAM" id="Phobius"/>
    </source>
</evidence>
<keyword evidence="1" id="KW-0812">Transmembrane</keyword>
<sequence>MSDTPFNPATGVWSDAKKGVRLTLDTRTRPGMVLATIEADLSKHSGHSAEFCILAEVAVHDKRAVNDEKVLYRQKVVLRQRVTELAIPTEAFRDCFTYQGKMIDVRLHGRVKVDDGVLWDTALQGALAHELLRRPAVDDDAKSIVDPKDCFCLARNFAAIPLPNKINTLGLGLVALVIMAVNTLVGWHDQMAPDGQAYFYSHRDSDGDAQSPLVNSLMLSGGAGAAVWFAMRNQLRKYMRFEFARRPGRISRATVVRMNELVRGRAHVDLRNVVVRVVACNLEKGEYKRGSGSNERTVSFSEPSRALVLFHKRIALIRKQTPVEQYLCDEFCFAPMFDVLYPPNAVSDTHGLYVHWEVQLLHDTFVDHELVAETTGLAVDEFYTAGAEATAAS</sequence>
<feature type="transmembrane region" description="Helical" evidence="1">
    <location>
        <begin position="213"/>
        <end position="231"/>
    </location>
</feature>
<keyword evidence="1" id="KW-0472">Membrane</keyword>
<evidence type="ECO:0000313" key="2">
    <source>
        <dbReference type="EMBL" id="QDU89671.1"/>
    </source>
</evidence>
<dbReference type="Proteomes" id="UP000317429">
    <property type="component" value="Chromosome"/>
</dbReference>
<accession>A0A518DDW5</accession>
<keyword evidence="3" id="KW-1185">Reference proteome</keyword>
<evidence type="ECO:0000313" key="3">
    <source>
        <dbReference type="Proteomes" id="UP000317429"/>
    </source>
</evidence>
<dbReference type="AlphaFoldDB" id="A0A518DDW5"/>